<keyword evidence="2" id="KW-1185">Reference proteome</keyword>
<proteinExistence type="predicted"/>
<evidence type="ECO:0000313" key="1">
    <source>
        <dbReference type="EMBL" id="KAK9018504.1"/>
    </source>
</evidence>
<gene>
    <name evidence="1" type="ORF">V6N11_001477</name>
</gene>
<organism evidence="1 2">
    <name type="scientific">Hibiscus sabdariffa</name>
    <name type="common">roselle</name>
    <dbReference type="NCBI Taxonomy" id="183260"/>
    <lineage>
        <taxon>Eukaryota</taxon>
        <taxon>Viridiplantae</taxon>
        <taxon>Streptophyta</taxon>
        <taxon>Embryophyta</taxon>
        <taxon>Tracheophyta</taxon>
        <taxon>Spermatophyta</taxon>
        <taxon>Magnoliopsida</taxon>
        <taxon>eudicotyledons</taxon>
        <taxon>Gunneridae</taxon>
        <taxon>Pentapetalae</taxon>
        <taxon>rosids</taxon>
        <taxon>malvids</taxon>
        <taxon>Malvales</taxon>
        <taxon>Malvaceae</taxon>
        <taxon>Malvoideae</taxon>
        <taxon>Hibiscus</taxon>
    </lineage>
</organism>
<evidence type="ECO:0000313" key="2">
    <source>
        <dbReference type="Proteomes" id="UP001396334"/>
    </source>
</evidence>
<sequence length="141" mass="15095">MVVEEDHGQNRVDLATIVSNEQLNINAPASPECGSRPISPAIIELSAGSQPGLNDEILAEVEQGSTKDMEGDEFQEDEIQIHQNDIQAQLSGDHFSANESADSVQFLTDDVQVQEVADQTLVDDISTESLVASTTGSKSLV</sequence>
<comment type="caution">
    <text evidence="1">The sequence shown here is derived from an EMBL/GenBank/DDBJ whole genome shotgun (WGS) entry which is preliminary data.</text>
</comment>
<accession>A0ABR2S0L0</accession>
<reference evidence="1 2" key="1">
    <citation type="journal article" date="2024" name="G3 (Bethesda)">
        <title>Genome assembly of Hibiscus sabdariffa L. provides insights into metabolisms of medicinal natural products.</title>
        <authorList>
            <person name="Kim T."/>
        </authorList>
    </citation>
    <scope>NUCLEOTIDE SEQUENCE [LARGE SCALE GENOMIC DNA]</scope>
    <source>
        <strain evidence="1">TK-2024</strain>
        <tissue evidence="1">Old leaves</tissue>
    </source>
</reference>
<name>A0ABR2S0L0_9ROSI</name>
<dbReference type="EMBL" id="JBBPBN010000019">
    <property type="protein sequence ID" value="KAK9018504.1"/>
    <property type="molecule type" value="Genomic_DNA"/>
</dbReference>
<protein>
    <submittedName>
        <fullName evidence="1">Uncharacterized protein</fullName>
    </submittedName>
</protein>
<dbReference type="Proteomes" id="UP001396334">
    <property type="component" value="Unassembled WGS sequence"/>
</dbReference>